<dbReference type="EMBL" id="SGVY01000124">
    <property type="protein sequence ID" value="TFH67635.1"/>
    <property type="molecule type" value="Genomic_DNA"/>
</dbReference>
<gene>
    <name evidence="2" type="ORF">EXN75_17365</name>
</gene>
<accession>A0A4Y8UFP5</accession>
<reference evidence="2 3" key="1">
    <citation type="submission" date="2019-02" db="EMBL/GenBank/DDBJ databases">
        <title>Draft Genome Sequence of the Prevotella sp. BCRC 81118, Isolated from Human Feces.</title>
        <authorList>
            <person name="Huang C.-H."/>
        </authorList>
    </citation>
    <scope>NUCLEOTIDE SEQUENCE [LARGE SCALE GENOMIC DNA]</scope>
    <source>
        <strain evidence="2 3">BCRC 81118</strain>
    </source>
</reference>
<proteinExistence type="predicted"/>
<comment type="caution">
    <text evidence="2">The sequence shown here is derived from an EMBL/GenBank/DDBJ whole genome shotgun (WGS) entry which is preliminary data.</text>
</comment>
<dbReference type="AlphaFoldDB" id="A0A4Y8UFP5"/>
<dbReference type="Proteomes" id="UP000297872">
    <property type="component" value="Unassembled WGS sequence"/>
</dbReference>
<sequence>MDLALSIARSYYQYHVPVREIMAKMSISSTSVYRILGNFATNNPQIVEEMKQNATPESLSQENIELKKRLAAMEQELHEAKMAAAAYNKMIDIAERLYKIPVRKKSGPKQ</sequence>
<keyword evidence="1" id="KW-0175">Coiled coil</keyword>
<protein>
    <submittedName>
        <fullName evidence="2">Uncharacterized protein</fullName>
    </submittedName>
</protein>
<dbReference type="OrthoDB" id="675129at2"/>
<organism evidence="2 3">
    <name type="scientific">Segatella hominis</name>
    <dbReference type="NCBI Taxonomy" id="2518605"/>
    <lineage>
        <taxon>Bacteria</taxon>
        <taxon>Pseudomonadati</taxon>
        <taxon>Bacteroidota</taxon>
        <taxon>Bacteroidia</taxon>
        <taxon>Bacteroidales</taxon>
        <taxon>Prevotellaceae</taxon>
        <taxon>Segatella</taxon>
    </lineage>
</organism>
<evidence type="ECO:0000313" key="3">
    <source>
        <dbReference type="Proteomes" id="UP000297872"/>
    </source>
</evidence>
<keyword evidence="3" id="KW-1185">Reference proteome</keyword>
<name>A0A4Y8UFP5_9BACT</name>
<feature type="coiled-coil region" evidence="1">
    <location>
        <begin position="63"/>
        <end position="90"/>
    </location>
</feature>
<evidence type="ECO:0000313" key="2">
    <source>
        <dbReference type="EMBL" id="TFH67635.1"/>
    </source>
</evidence>
<evidence type="ECO:0000256" key="1">
    <source>
        <dbReference type="SAM" id="Coils"/>
    </source>
</evidence>